<reference evidence="3" key="1">
    <citation type="submission" date="2020-10" db="EMBL/GenBank/DDBJ databases">
        <authorList>
            <person name="Castelo-Branco R."/>
            <person name="Eusebio N."/>
            <person name="Adriana R."/>
            <person name="Vieira A."/>
            <person name="Brugerolle De Fraissinette N."/>
            <person name="Rezende De Castro R."/>
            <person name="Schneider M.P."/>
            <person name="Vasconcelos V."/>
            <person name="Leao P.N."/>
        </authorList>
    </citation>
    <scope>NUCLEOTIDE SEQUENCE</scope>
    <source>
        <strain evidence="3">LEGE 11480</strain>
    </source>
</reference>
<feature type="transmembrane region" description="Helical" evidence="1">
    <location>
        <begin position="365"/>
        <end position="384"/>
    </location>
</feature>
<feature type="transmembrane region" description="Helical" evidence="1">
    <location>
        <begin position="396"/>
        <end position="414"/>
    </location>
</feature>
<keyword evidence="4" id="KW-1185">Reference proteome</keyword>
<dbReference type="AlphaFoldDB" id="A0A928VPY7"/>
<dbReference type="RefSeq" id="WP_264325287.1">
    <property type="nucleotide sequence ID" value="NZ_JADEXQ010000036.1"/>
</dbReference>
<gene>
    <name evidence="3" type="ORF">IQ266_12035</name>
</gene>
<feature type="transmembrane region" description="Helical" evidence="1">
    <location>
        <begin position="324"/>
        <end position="345"/>
    </location>
</feature>
<evidence type="ECO:0000313" key="3">
    <source>
        <dbReference type="EMBL" id="MBE9030460.1"/>
    </source>
</evidence>
<comment type="caution">
    <text evidence="3">The sequence shown here is derived from an EMBL/GenBank/DDBJ whole genome shotgun (WGS) entry which is preliminary data.</text>
</comment>
<dbReference type="Pfam" id="PF12801">
    <property type="entry name" value="Fer4_5"/>
    <property type="match status" value="1"/>
</dbReference>
<dbReference type="InterPro" id="IPR017896">
    <property type="entry name" value="4Fe4S_Fe-S-bd"/>
</dbReference>
<evidence type="ECO:0000256" key="1">
    <source>
        <dbReference type="SAM" id="Phobius"/>
    </source>
</evidence>
<proteinExistence type="predicted"/>
<evidence type="ECO:0000259" key="2">
    <source>
        <dbReference type="Pfam" id="PF12801"/>
    </source>
</evidence>
<name>A0A928VPY7_9CYAN</name>
<evidence type="ECO:0000313" key="4">
    <source>
        <dbReference type="Proteomes" id="UP000625316"/>
    </source>
</evidence>
<feature type="transmembrane region" description="Helical" evidence="1">
    <location>
        <begin position="69"/>
        <end position="89"/>
    </location>
</feature>
<feature type="transmembrane region" description="Helical" evidence="1">
    <location>
        <begin position="15"/>
        <end position="37"/>
    </location>
</feature>
<feature type="domain" description="4Fe-4S ferredoxin-type" evidence="2">
    <location>
        <begin position="168"/>
        <end position="203"/>
    </location>
</feature>
<feature type="transmembrane region" description="Helical" evidence="1">
    <location>
        <begin position="266"/>
        <end position="284"/>
    </location>
</feature>
<feature type="transmembrane region" description="Helical" evidence="1">
    <location>
        <begin position="163"/>
        <end position="184"/>
    </location>
</feature>
<keyword evidence="1" id="KW-0812">Transmembrane</keyword>
<dbReference type="Proteomes" id="UP000625316">
    <property type="component" value="Unassembled WGS sequence"/>
</dbReference>
<keyword evidence="1" id="KW-0472">Membrane</keyword>
<accession>A0A928VPY7</accession>
<feature type="transmembrane region" description="Helical" evidence="1">
    <location>
        <begin position="138"/>
        <end position="157"/>
    </location>
</feature>
<keyword evidence="1" id="KW-1133">Transmembrane helix</keyword>
<protein>
    <submittedName>
        <fullName evidence="3">4Fe-4S binding protein</fullName>
    </submittedName>
</protein>
<sequence length="571" mass="65811">MLNAITDRRLNQVRWLFVAGWLMLIICLFNDAVSHWLTSAENHFSPWRIVNDHCVPVQHQCLANHPYHLAIPIFWGYVVPGVILILLVCGHEVWRRICPLAFISQLPSRFGWQRQQQVGKSSKRAPVKVAQQSWLGRNYLYLQFALLYVGICARLLLINAEAIALGLWLMGTMLAAVIVGYLYAGKSWCQYFCPMAPVQRVFSQPTGILTSKAHAELYIPVTQSTCRTIDVSGNDKKACVGCQRLCMDIDAEKNYWASIEQPAYRLIYYGYIGLIIGFFSYHYVYAGNWEYFFSGIWARQTNQINELMSPGFYLSGRTIVLPKLLVVPAYIGIWIGCTYWFGYLLEQMYSRFAQRLQRAWSKIHLLHHLYSLTTFAAFNIFFFFVGKSWGVGLPVWGQSGLTAALIILSILWLYRMTRRSPERYSREQLAKQFRVQLAKRDLYLPKSWWQRQTEDLNVREVATLIQAIPGYGPEQSQLIYQQLLDEILAEMDGTITARIKLAQLRVLRNAMLAMMSAQIQFRPIQDDTAPQRLISDGQKYRGQRDDSKLLGIDTSGWHQAAICPPEVWIEL</sequence>
<organism evidence="3 4">
    <name type="scientific">Romeriopsis navalis LEGE 11480</name>
    <dbReference type="NCBI Taxonomy" id="2777977"/>
    <lineage>
        <taxon>Bacteria</taxon>
        <taxon>Bacillati</taxon>
        <taxon>Cyanobacteriota</taxon>
        <taxon>Cyanophyceae</taxon>
        <taxon>Leptolyngbyales</taxon>
        <taxon>Leptolyngbyaceae</taxon>
        <taxon>Romeriopsis</taxon>
        <taxon>Romeriopsis navalis</taxon>
    </lineage>
</organism>
<dbReference type="EMBL" id="JADEXQ010000036">
    <property type="protein sequence ID" value="MBE9030460.1"/>
    <property type="molecule type" value="Genomic_DNA"/>
</dbReference>